<reference evidence="3 4" key="1">
    <citation type="submission" date="2016-11" db="EMBL/GenBank/DDBJ databases">
        <title>Draft Genome Sequences of Nine Cyanobacterial Strains from Diverse Habitats.</title>
        <authorList>
            <person name="Zhu T."/>
            <person name="Hou S."/>
            <person name="Lu X."/>
            <person name="Hess W.R."/>
        </authorList>
    </citation>
    <scope>NUCLEOTIDE SEQUENCE [LARGE SCALE GENOMIC DNA]</scope>
    <source>
        <strain evidence="3 4">NIES-592</strain>
    </source>
</reference>
<dbReference type="Gene3D" id="2.60.40.3500">
    <property type="match status" value="1"/>
</dbReference>
<keyword evidence="4" id="KW-1185">Reference proteome</keyword>
<accession>A0A1U7H200</accession>
<dbReference type="AlphaFoldDB" id="A0A1U7H200"/>
<dbReference type="PANTHER" id="PTHR35333:SF4">
    <property type="entry name" value="SLR0121 PROTEIN"/>
    <property type="match status" value="1"/>
</dbReference>
<dbReference type="SUPFAM" id="SSF56601">
    <property type="entry name" value="beta-lactamase/transpeptidase-like"/>
    <property type="match status" value="1"/>
</dbReference>
<organism evidence="3 4">
    <name type="scientific">Fischerella major NIES-592</name>
    <dbReference type="NCBI Taxonomy" id="210994"/>
    <lineage>
        <taxon>Bacteria</taxon>
        <taxon>Bacillati</taxon>
        <taxon>Cyanobacteriota</taxon>
        <taxon>Cyanophyceae</taxon>
        <taxon>Nostocales</taxon>
        <taxon>Hapalosiphonaceae</taxon>
        <taxon>Fischerella</taxon>
    </lineage>
</organism>
<dbReference type="InterPro" id="IPR000871">
    <property type="entry name" value="Beta-lactam_class-A"/>
</dbReference>
<evidence type="ECO:0000313" key="3">
    <source>
        <dbReference type="EMBL" id="OKH14945.1"/>
    </source>
</evidence>
<name>A0A1U7H200_9CYAN</name>
<evidence type="ECO:0000259" key="2">
    <source>
        <dbReference type="Pfam" id="PF13354"/>
    </source>
</evidence>
<dbReference type="InterPro" id="IPR012338">
    <property type="entry name" value="Beta-lactam/transpept-like"/>
</dbReference>
<dbReference type="Pfam" id="PF13354">
    <property type="entry name" value="Beta-lactamase2"/>
    <property type="match status" value="1"/>
</dbReference>
<gene>
    <name evidence="3" type="ORF">NIES592_08710</name>
</gene>
<evidence type="ECO:0000259" key="1">
    <source>
        <dbReference type="Pfam" id="PF11741"/>
    </source>
</evidence>
<dbReference type="Pfam" id="PF11741">
    <property type="entry name" value="AMIN"/>
    <property type="match status" value="1"/>
</dbReference>
<proteinExistence type="predicted"/>
<dbReference type="InterPro" id="IPR021731">
    <property type="entry name" value="AMIN_dom"/>
</dbReference>
<dbReference type="PANTHER" id="PTHR35333">
    <property type="entry name" value="BETA-LACTAMASE"/>
    <property type="match status" value="1"/>
</dbReference>
<dbReference type="Gene3D" id="3.40.710.10">
    <property type="entry name" value="DD-peptidase/beta-lactamase superfamily"/>
    <property type="match status" value="1"/>
</dbReference>
<dbReference type="Proteomes" id="UP000186391">
    <property type="component" value="Unassembled WGS sequence"/>
</dbReference>
<dbReference type="GO" id="GO:0008800">
    <property type="term" value="F:beta-lactamase activity"/>
    <property type="evidence" value="ECO:0007669"/>
    <property type="project" value="InterPro"/>
</dbReference>
<feature type="domain" description="AMIN" evidence="1">
    <location>
        <begin position="27"/>
        <end position="123"/>
    </location>
</feature>
<dbReference type="GO" id="GO:0030655">
    <property type="term" value="P:beta-lactam antibiotic catabolic process"/>
    <property type="evidence" value="ECO:0007669"/>
    <property type="project" value="InterPro"/>
</dbReference>
<comment type="caution">
    <text evidence="3">The sequence shown here is derived from an EMBL/GenBank/DDBJ whole genome shotgun (WGS) entry which is preliminary data.</text>
</comment>
<dbReference type="EMBL" id="MRCA01000003">
    <property type="protein sequence ID" value="OKH14945.1"/>
    <property type="molecule type" value="Genomic_DNA"/>
</dbReference>
<keyword evidence="3" id="KW-0378">Hydrolase</keyword>
<feature type="domain" description="Beta-lactamase class A catalytic" evidence="2">
    <location>
        <begin position="189"/>
        <end position="399"/>
    </location>
</feature>
<dbReference type="GO" id="GO:0046677">
    <property type="term" value="P:response to antibiotic"/>
    <property type="evidence" value="ECO:0007669"/>
    <property type="project" value="InterPro"/>
</dbReference>
<evidence type="ECO:0000313" key="4">
    <source>
        <dbReference type="Proteomes" id="UP000186391"/>
    </source>
</evidence>
<dbReference type="InterPro" id="IPR045155">
    <property type="entry name" value="Beta-lactam_cat"/>
</dbReference>
<protein>
    <submittedName>
        <fullName evidence="3">Serine hydrolase</fullName>
    </submittedName>
</protein>
<sequence>MRLRFLLLSVVSIVLLSSPIKAARLQSWSFDQARHQLHLTTDSGVQPRAFLIKNPTRLVLDLPGTNLNRDTVHQKFGSAIKEIRIGQVDSKTTRMVIELAPGYTVSPDKLLIKGDSSSHWIVNFSSIERVTANNSFEQSANNKSNEEQFPIEIGDASSFVGGIRLGKDISQLNTQVKALMARYSYLQPGMFFLDLDTGNYLDLNGEKIFPAASTIKFPILVALFEEVDAGRIKLNETLVMRRDLMTGGSGTLQYKHPGTKLSVLETATKMITISDNTATNMIIDRLGGKAKLNQRFRSWGLQNTVIRNLLGDFKGTNTTSAKDLVRLGALLANNQLLSDTSRYKTLDIMRRVENRSLLPAGLGKGAMIAHKTGTLGIILGDAGIIQTSTGKRYLAGIMVRRPFGDKRAKSFINQVSRLVYSYIQQNSINASSPPPQQL</sequence>
<dbReference type="OrthoDB" id="9775096at2"/>
<dbReference type="RefSeq" id="WP_073555513.1">
    <property type="nucleotide sequence ID" value="NZ_MRCA01000003.1"/>
</dbReference>